<keyword evidence="4" id="KW-0547">Nucleotide-binding</keyword>
<feature type="compositionally biased region" description="Polar residues" evidence="6">
    <location>
        <begin position="228"/>
        <end position="246"/>
    </location>
</feature>
<feature type="compositionally biased region" description="Polar residues" evidence="6">
    <location>
        <begin position="1184"/>
        <end position="1199"/>
    </location>
</feature>
<dbReference type="GO" id="GO:0005874">
    <property type="term" value="C:microtubule"/>
    <property type="evidence" value="ECO:0007669"/>
    <property type="project" value="UniProtKB-KW"/>
</dbReference>
<evidence type="ECO:0000256" key="2">
    <source>
        <dbReference type="ARBA" id="ARBA00022598"/>
    </source>
</evidence>
<feature type="compositionally biased region" description="Basic and acidic residues" evidence="6">
    <location>
        <begin position="447"/>
        <end position="461"/>
    </location>
</feature>
<keyword evidence="2" id="KW-0436">Ligase</keyword>
<gene>
    <name evidence="8 9 10" type="primary">LOC111112129</name>
</gene>
<organism evidence="7 9">
    <name type="scientific">Crassostrea virginica</name>
    <name type="common">Eastern oyster</name>
    <dbReference type="NCBI Taxonomy" id="6565"/>
    <lineage>
        <taxon>Eukaryota</taxon>
        <taxon>Metazoa</taxon>
        <taxon>Spiralia</taxon>
        <taxon>Lophotrochozoa</taxon>
        <taxon>Mollusca</taxon>
        <taxon>Bivalvia</taxon>
        <taxon>Autobranchia</taxon>
        <taxon>Pteriomorphia</taxon>
        <taxon>Ostreida</taxon>
        <taxon>Ostreoidea</taxon>
        <taxon>Ostreidae</taxon>
        <taxon>Crassostrea</taxon>
    </lineage>
</organism>
<evidence type="ECO:0000256" key="5">
    <source>
        <dbReference type="ARBA" id="ARBA00022840"/>
    </source>
</evidence>
<feature type="compositionally biased region" description="Basic and acidic residues" evidence="6">
    <location>
        <begin position="1130"/>
        <end position="1150"/>
    </location>
</feature>
<dbReference type="GO" id="GO:0000226">
    <property type="term" value="P:microtubule cytoskeleton organization"/>
    <property type="evidence" value="ECO:0007669"/>
    <property type="project" value="TreeGrafter"/>
</dbReference>
<evidence type="ECO:0000313" key="10">
    <source>
        <dbReference type="RefSeq" id="XP_022305182.1"/>
    </source>
</evidence>
<sequence>MGDPNLNNLTASLEELSLKKQLPLRQTTQKPVLKYNQSMTRGSSQFYNQQKVIAIGPDGSSAYSNLSQAALTSPMVPTPFRVSRNPNPAPVPFSKQGGQTYISPNNVGKPPVSGQAPSKPHSNPYNRPLSAKDIVSDLLNQNHQKMVKTFGSSPGSGAPSTSSVLGSASSASSGSSSGGSAFPVNSFMRPPSAVRKDTKAIVQKEVLPPKEIGGLQREAHIFQKEAPISSSNSTKDQSGKSVNSCDSGAKKVVKQNSDQSDSESSKVKPASQKSVTQQGDQVITRQGTNGVTVIQKVAAPPNFGTQINTIISKVTESSKAEPTPNNTVSKPAPLKHSSSSSSLPKPGMTTTTPTPTAAATPKESPSKIRNLNYTPTKPYEEVKDAQSGAPSKGVRGEEERRSRHQPATLETPISEKKPPKADTWATHLKQTTSTAAGTGQGQGTSYYRKESKSEIMVHEQRPPVLGAPSKNKKIVDKAEVAKTEEDGEEDEEEEDGSTPGERQPGDGEASLNDDLDDDDDDDGIDNLDDDCIEGSDGESDGYSITSSLSRRSSSARSRAKSARATRPVTGVRPISTPSDDDVRLRTVRPATALPGKPVTRSPLTESLFPNIPPTIHFETEGFKVEQLPWDLRKLLKWRMSPITPNIVKHTLARSHFRITKRNHDWLGCWGKHMKSQGFKAIREYQKLNHFPGSFQIGRKDRLWRNLSKLQVQNGKKEFGFFPQTFVLPSDMKLLKRAWEDGGPKQKWIVKPPASARGIGIKVINKWNQIPRKRPVIVQKYLGRPYLINDSKFDMRIYVYVSSYDPLRIYIFEDGLARFASMKYSTAMKNVNNKFMHLTNYSVNKKNAEYQSNGDEALCQGHKWGLKALWNYMKRQGVNTNQVWENIKDLVIKTIVCAESPINSMIKSNCRSRYCVHELFGFDVLLDENLKPWILEVNISPSLHSNSQLDINIKGQMIRDLMNIAGFRIPDKADVLHSNSVAPSATEFSSYLPPNDTCMDKRLFTAILAPDERAKHAYYCQRHQDEQTLQTILDVLTPDDVRMLTECIDEDSRKGSFQRVFPTPSSHRYLRYMEAPRYYNLLVSQWVQRFNRMEQKGIALLEQFCEEGIHLQNPTEDPNHQWCPPNGMLSHRGDNRTHSAPNKHPDRDGTMKHRTTLACSVIPLYKMIQSTSGLPKMGKKPPKAPTSSAHHSHPNTVRTISQCSSASSSLASVSSPTPSQTVNKSAAASR</sequence>
<dbReference type="GO" id="GO:0015631">
    <property type="term" value="F:tubulin binding"/>
    <property type="evidence" value="ECO:0007669"/>
    <property type="project" value="TreeGrafter"/>
</dbReference>
<protein>
    <submittedName>
        <fullName evidence="8 9">Tubulin polyglutamylase TTLL4-like isoform X1</fullName>
    </submittedName>
</protein>
<feature type="compositionally biased region" description="Polar residues" evidence="6">
    <location>
        <begin position="1220"/>
        <end position="1229"/>
    </location>
</feature>
<dbReference type="RefSeq" id="XP_022305181.1">
    <property type="nucleotide sequence ID" value="XM_022449473.1"/>
</dbReference>
<dbReference type="PROSITE" id="PS51221">
    <property type="entry name" value="TTL"/>
    <property type="match status" value="1"/>
</dbReference>
<evidence type="ECO:0000256" key="3">
    <source>
        <dbReference type="ARBA" id="ARBA00022701"/>
    </source>
</evidence>
<reference evidence="8 9" key="1">
    <citation type="submission" date="2025-04" db="UniProtKB">
        <authorList>
            <consortium name="RefSeq"/>
        </authorList>
    </citation>
    <scope>IDENTIFICATION</scope>
    <source>
        <tissue evidence="8 9">Whole sample</tissue>
    </source>
</reference>
<comment type="similarity">
    <text evidence="1">Belongs to the tubulin--tyrosine ligase family.</text>
</comment>
<feature type="region of interest" description="Disordered" evidence="6">
    <location>
        <begin position="1171"/>
        <end position="1229"/>
    </location>
</feature>
<dbReference type="SUPFAM" id="SSF56059">
    <property type="entry name" value="Glutathione synthetase ATP-binding domain-like"/>
    <property type="match status" value="1"/>
</dbReference>
<feature type="region of interest" description="Disordered" evidence="6">
    <location>
        <begin position="1113"/>
        <end position="1152"/>
    </location>
</feature>
<feature type="compositionally biased region" description="Polar residues" evidence="6">
    <location>
        <begin position="96"/>
        <end position="106"/>
    </location>
</feature>
<dbReference type="InterPro" id="IPR004344">
    <property type="entry name" value="TTL/TTLL_fam"/>
</dbReference>
<dbReference type="Gene3D" id="3.30.470.20">
    <property type="entry name" value="ATP-grasp fold, B domain"/>
    <property type="match status" value="1"/>
</dbReference>
<dbReference type="GO" id="GO:0070740">
    <property type="term" value="F:tubulin-glutamic acid ligase activity"/>
    <property type="evidence" value="ECO:0007669"/>
    <property type="project" value="TreeGrafter"/>
</dbReference>
<keyword evidence="5" id="KW-0067">ATP-binding</keyword>
<dbReference type="Proteomes" id="UP000694844">
    <property type="component" value="Chromosome 9"/>
</dbReference>
<dbReference type="RefSeq" id="XP_022305182.1">
    <property type="nucleotide sequence ID" value="XM_022449474.1"/>
</dbReference>
<name>A0A8B8BQJ5_CRAVI</name>
<feature type="region of interest" description="Disordered" evidence="6">
    <location>
        <begin position="147"/>
        <end position="288"/>
    </location>
</feature>
<accession>A0A8B8BQJ5</accession>
<feature type="region of interest" description="Disordered" evidence="6">
    <location>
        <begin position="84"/>
        <end position="129"/>
    </location>
</feature>
<feature type="compositionally biased region" description="Polar residues" evidence="6">
    <location>
        <begin position="271"/>
        <end position="288"/>
    </location>
</feature>
<dbReference type="GeneID" id="111112129"/>
<dbReference type="FunFam" id="3.30.470.20:FF:000009">
    <property type="entry name" value="tubulin polyglutamylase TTLL5 isoform X1"/>
    <property type="match status" value="1"/>
</dbReference>
<evidence type="ECO:0000313" key="8">
    <source>
        <dbReference type="RefSeq" id="XP_022305180.1"/>
    </source>
</evidence>
<evidence type="ECO:0000256" key="4">
    <source>
        <dbReference type="ARBA" id="ARBA00022741"/>
    </source>
</evidence>
<evidence type="ECO:0000256" key="1">
    <source>
        <dbReference type="ARBA" id="ARBA00006820"/>
    </source>
</evidence>
<dbReference type="PANTHER" id="PTHR12241">
    <property type="entry name" value="TUBULIN POLYGLUTAMYLASE"/>
    <property type="match status" value="1"/>
</dbReference>
<feature type="compositionally biased region" description="Acidic residues" evidence="6">
    <location>
        <begin position="511"/>
        <end position="539"/>
    </location>
</feature>
<dbReference type="GO" id="GO:0036064">
    <property type="term" value="C:ciliary basal body"/>
    <property type="evidence" value="ECO:0007669"/>
    <property type="project" value="TreeGrafter"/>
</dbReference>
<feature type="compositionally biased region" description="Low complexity" evidence="6">
    <location>
        <begin position="1200"/>
        <end position="1219"/>
    </location>
</feature>
<feature type="region of interest" description="Disordered" evidence="6">
    <location>
        <begin position="314"/>
        <end position="581"/>
    </location>
</feature>
<feature type="compositionally biased region" description="Acidic residues" evidence="6">
    <location>
        <begin position="485"/>
        <end position="496"/>
    </location>
</feature>
<proteinExistence type="inferred from homology"/>
<evidence type="ECO:0000313" key="7">
    <source>
        <dbReference type="Proteomes" id="UP000694844"/>
    </source>
</evidence>
<feature type="compositionally biased region" description="Low complexity" evidence="6">
    <location>
        <begin position="151"/>
        <end position="181"/>
    </location>
</feature>
<dbReference type="OrthoDB" id="202825at2759"/>
<dbReference type="RefSeq" id="XP_022305180.1">
    <property type="nucleotide sequence ID" value="XM_022449472.1"/>
</dbReference>
<keyword evidence="3" id="KW-0493">Microtubule</keyword>
<evidence type="ECO:0000313" key="9">
    <source>
        <dbReference type="RefSeq" id="XP_022305181.1"/>
    </source>
</evidence>
<dbReference type="GO" id="GO:0005524">
    <property type="term" value="F:ATP binding"/>
    <property type="evidence" value="ECO:0007669"/>
    <property type="project" value="UniProtKB-KW"/>
</dbReference>
<dbReference type="AlphaFoldDB" id="A0A8B8BQJ5"/>
<feature type="compositionally biased region" description="Low complexity" evidence="6">
    <location>
        <begin position="329"/>
        <end position="361"/>
    </location>
</feature>
<evidence type="ECO:0000256" key="6">
    <source>
        <dbReference type="SAM" id="MobiDB-lite"/>
    </source>
</evidence>
<dbReference type="KEGG" id="cvn:111112129"/>
<feature type="compositionally biased region" description="Low complexity" evidence="6">
    <location>
        <begin position="546"/>
        <end position="556"/>
    </location>
</feature>
<feature type="compositionally biased region" description="Basic and acidic residues" evidence="6">
    <location>
        <begin position="473"/>
        <end position="484"/>
    </location>
</feature>
<dbReference type="Pfam" id="PF03133">
    <property type="entry name" value="TTL"/>
    <property type="match status" value="1"/>
</dbReference>
<dbReference type="PANTHER" id="PTHR12241:SF162">
    <property type="entry name" value="TUBULIN MONOGLUTAMYLASE TTLL4"/>
    <property type="match status" value="1"/>
</dbReference>
<keyword evidence="7" id="KW-1185">Reference proteome</keyword>